<evidence type="ECO:0000313" key="3">
    <source>
        <dbReference type="EMBL" id="TDQ10063.1"/>
    </source>
</evidence>
<dbReference type="InterPro" id="IPR011990">
    <property type="entry name" value="TPR-like_helical_dom_sf"/>
</dbReference>
<dbReference type="Pfam" id="PF14559">
    <property type="entry name" value="TPR_19"/>
    <property type="match status" value="2"/>
</dbReference>
<feature type="chain" id="PRO_5020567571" evidence="2">
    <location>
        <begin position="21"/>
        <end position="457"/>
    </location>
</feature>
<dbReference type="Pfam" id="PF13432">
    <property type="entry name" value="TPR_16"/>
    <property type="match status" value="1"/>
</dbReference>
<keyword evidence="1" id="KW-0802">TPR repeat</keyword>
<gene>
    <name evidence="3" type="ORF">ATK78_2222</name>
</gene>
<dbReference type="PROSITE" id="PS50005">
    <property type="entry name" value="TPR"/>
    <property type="match status" value="2"/>
</dbReference>
<organism evidence="3 4">
    <name type="scientific">Pedobacter metabolipauper</name>
    <dbReference type="NCBI Taxonomy" id="425513"/>
    <lineage>
        <taxon>Bacteria</taxon>
        <taxon>Pseudomonadati</taxon>
        <taxon>Bacteroidota</taxon>
        <taxon>Sphingobacteriia</taxon>
        <taxon>Sphingobacteriales</taxon>
        <taxon>Sphingobacteriaceae</taxon>
        <taxon>Pedobacter</taxon>
    </lineage>
</organism>
<dbReference type="SUPFAM" id="SSF48452">
    <property type="entry name" value="TPR-like"/>
    <property type="match status" value="1"/>
</dbReference>
<evidence type="ECO:0000256" key="2">
    <source>
        <dbReference type="SAM" id="SignalP"/>
    </source>
</evidence>
<feature type="repeat" description="TPR" evidence="1">
    <location>
        <begin position="33"/>
        <end position="66"/>
    </location>
</feature>
<dbReference type="OrthoDB" id="9814220at2"/>
<dbReference type="SMART" id="SM00028">
    <property type="entry name" value="TPR"/>
    <property type="match status" value="7"/>
</dbReference>
<protein>
    <submittedName>
        <fullName evidence="3">Tetratricopeptide repeat protein</fullName>
    </submittedName>
</protein>
<name>A0A4R6SXX1_9SPHI</name>
<dbReference type="RefSeq" id="WP_133576101.1">
    <property type="nucleotide sequence ID" value="NZ_SNYC01000004.1"/>
</dbReference>
<dbReference type="PANTHER" id="PTHR12558">
    <property type="entry name" value="CELL DIVISION CYCLE 16,23,27"/>
    <property type="match status" value="1"/>
</dbReference>
<dbReference type="PANTHER" id="PTHR12558:SF13">
    <property type="entry name" value="CELL DIVISION CYCLE PROTEIN 27 HOMOLOG"/>
    <property type="match status" value="1"/>
</dbReference>
<evidence type="ECO:0000313" key="4">
    <source>
        <dbReference type="Proteomes" id="UP000295620"/>
    </source>
</evidence>
<evidence type="ECO:0000256" key="1">
    <source>
        <dbReference type="PROSITE-ProRule" id="PRU00339"/>
    </source>
</evidence>
<comment type="caution">
    <text evidence="3">The sequence shown here is derived from an EMBL/GenBank/DDBJ whole genome shotgun (WGS) entry which is preliminary data.</text>
</comment>
<dbReference type="AlphaFoldDB" id="A0A4R6SXX1"/>
<feature type="repeat" description="TPR" evidence="1">
    <location>
        <begin position="67"/>
        <end position="100"/>
    </location>
</feature>
<proteinExistence type="predicted"/>
<reference evidence="3 4" key="1">
    <citation type="submission" date="2019-03" db="EMBL/GenBank/DDBJ databases">
        <title>Genomic Encyclopedia of Archaeal and Bacterial Type Strains, Phase II (KMG-II): from individual species to whole genera.</title>
        <authorList>
            <person name="Goeker M."/>
        </authorList>
    </citation>
    <scope>NUCLEOTIDE SEQUENCE [LARGE SCALE GENOMIC DNA]</scope>
    <source>
        <strain evidence="3 4">DSM 19035</strain>
    </source>
</reference>
<feature type="signal peptide" evidence="2">
    <location>
        <begin position="1"/>
        <end position="20"/>
    </location>
</feature>
<dbReference type="Gene3D" id="1.25.40.10">
    <property type="entry name" value="Tetratricopeptide repeat domain"/>
    <property type="match status" value="3"/>
</dbReference>
<keyword evidence="4" id="KW-1185">Reference proteome</keyword>
<dbReference type="Proteomes" id="UP000295620">
    <property type="component" value="Unassembled WGS sequence"/>
</dbReference>
<keyword evidence="2" id="KW-0732">Signal</keyword>
<dbReference type="EMBL" id="SNYC01000004">
    <property type="protein sequence ID" value="TDQ10063.1"/>
    <property type="molecule type" value="Genomic_DNA"/>
</dbReference>
<accession>A0A4R6SXX1</accession>
<sequence length="457" mass="51042">MTKSKWFLLFLLTAGLPAAAQQPVIGVVDSNAIKTLFFAGLRDKLTENYPKAAESFTKILMLDPDHAPAYYELAGLYYRQNKLPEAEMAIKKATALNADNLWYWRLTSELYKRKSDMDALVLVFNQMIRLDPENDSFYFDRSNALMLAGKTEEALTSYNEIERKFGSSEALVQARQRAGGAEQKVVSKEVVDQLLAKETTDIKGLLGTSTTLIEKGQYADALPLLKKAKEIDAADFEIDLELADVYKGLKNNAEAHASLRSAFNNPLMPADQKAKIIMMLFAGAKNPQRINDAAELAQLAVKSHPNDPDLLSLYGSILVQQEKLTEALDQLLSVLKLTDDRFKVWEQVLNIQIHQSSFKDAIKTADQALSIFPNQGVLYFYLAVAQEGEQLNKEALKTIQSALQLDGENAVYMEYYGDLLFLTGDQSGAVVQWKKAKAAGSTSDKLNRKINEKKYIK</sequence>
<dbReference type="InterPro" id="IPR019734">
    <property type="entry name" value="TPR_rpt"/>
</dbReference>